<dbReference type="OrthoDB" id="1916310at2759"/>
<keyword evidence="6 9" id="KW-1133">Transmembrane helix</keyword>
<sequence length="92" mass="10034">MSSSSSSNNNKATFPSEEILSRKWDECISNVIVKSGIGLSVGIVASALLFKKRSWPISVSTGLGLGYAISQCERNFNPTMVPVVRKIQEEKK</sequence>
<dbReference type="GO" id="GO:0061617">
    <property type="term" value="C:MICOS complex"/>
    <property type="evidence" value="ECO:0007669"/>
    <property type="project" value="UniProtKB-UniRule"/>
</dbReference>
<organism evidence="10 11">
    <name type="scientific">Mortierella polycephala</name>
    <dbReference type="NCBI Taxonomy" id="41804"/>
    <lineage>
        <taxon>Eukaryota</taxon>
        <taxon>Fungi</taxon>
        <taxon>Fungi incertae sedis</taxon>
        <taxon>Mucoromycota</taxon>
        <taxon>Mortierellomycotina</taxon>
        <taxon>Mortierellomycetes</taxon>
        <taxon>Mortierellales</taxon>
        <taxon>Mortierellaceae</taxon>
        <taxon>Mortierella</taxon>
    </lineage>
</organism>
<keyword evidence="11" id="KW-1185">Reference proteome</keyword>
<evidence type="ECO:0000256" key="4">
    <source>
        <dbReference type="ARBA" id="ARBA00022692"/>
    </source>
</evidence>
<dbReference type="PANTHER" id="PTHR21304">
    <property type="entry name" value="MICOS COMPLEX SUBUNIT MIC10"/>
    <property type="match status" value="1"/>
</dbReference>
<evidence type="ECO:0000256" key="9">
    <source>
        <dbReference type="RuleBase" id="RU363011"/>
    </source>
</evidence>
<dbReference type="EMBL" id="JAAAJA010000376">
    <property type="protein sequence ID" value="KAG0254911.1"/>
    <property type="molecule type" value="Genomic_DNA"/>
</dbReference>
<comment type="function">
    <text evidence="1 9">Component of the MICOS complex, a large protein complex of the mitochondrial inner membrane that plays crucial roles in the maintenance of crista junctions, inner membrane architecture, and formation of contact sites to the outer membrane.</text>
</comment>
<evidence type="ECO:0000256" key="3">
    <source>
        <dbReference type="ARBA" id="ARBA00006792"/>
    </source>
</evidence>
<keyword evidence="8 9" id="KW-0472">Membrane</keyword>
<dbReference type="Pfam" id="PF04418">
    <property type="entry name" value="DUF543"/>
    <property type="match status" value="1"/>
</dbReference>
<gene>
    <name evidence="10" type="ORF">BG011_005427</name>
</gene>
<name>A0A9P6PZ05_9FUNG</name>
<keyword evidence="4 9" id="KW-0812">Transmembrane</keyword>
<feature type="transmembrane region" description="Helical" evidence="9">
    <location>
        <begin position="31"/>
        <end position="50"/>
    </location>
</feature>
<evidence type="ECO:0000256" key="1">
    <source>
        <dbReference type="ARBA" id="ARBA00002689"/>
    </source>
</evidence>
<accession>A0A9P6PZ05</accession>
<comment type="caution">
    <text evidence="10">The sequence shown here is derived from an EMBL/GenBank/DDBJ whole genome shotgun (WGS) entry which is preliminary data.</text>
</comment>
<dbReference type="InterPro" id="IPR007512">
    <property type="entry name" value="Mic10"/>
</dbReference>
<evidence type="ECO:0000313" key="11">
    <source>
        <dbReference type="Proteomes" id="UP000726737"/>
    </source>
</evidence>
<comment type="subunit">
    <text evidence="9">Component of the mitochondrial contact site and cristae organizing system (MICOS) complex.</text>
</comment>
<keyword evidence="5 9" id="KW-0999">Mitochondrion inner membrane</keyword>
<proteinExistence type="inferred from homology"/>
<dbReference type="AlphaFoldDB" id="A0A9P6PZ05"/>
<evidence type="ECO:0000256" key="8">
    <source>
        <dbReference type="ARBA" id="ARBA00023136"/>
    </source>
</evidence>
<comment type="subcellular location">
    <subcellularLocation>
        <location evidence="2 9">Mitochondrion inner membrane</location>
        <topology evidence="2 9">Single-pass membrane protein</topology>
    </subcellularLocation>
</comment>
<reference evidence="10" key="1">
    <citation type="journal article" date="2020" name="Fungal Divers.">
        <title>Resolving the Mortierellaceae phylogeny through synthesis of multi-gene phylogenetics and phylogenomics.</title>
        <authorList>
            <person name="Vandepol N."/>
            <person name="Liber J."/>
            <person name="Desiro A."/>
            <person name="Na H."/>
            <person name="Kennedy M."/>
            <person name="Barry K."/>
            <person name="Grigoriev I.V."/>
            <person name="Miller A.N."/>
            <person name="O'Donnell K."/>
            <person name="Stajich J.E."/>
            <person name="Bonito G."/>
        </authorList>
    </citation>
    <scope>NUCLEOTIDE SEQUENCE</scope>
    <source>
        <strain evidence="10">KOD948</strain>
    </source>
</reference>
<dbReference type="PANTHER" id="PTHR21304:SF0">
    <property type="entry name" value="MICOS COMPLEX SUBUNIT MIC10"/>
    <property type="match status" value="1"/>
</dbReference>
<comment type="similarity">
    <text evidence="3 9">Belongs to the MICOS complex subunit Mic10 family.</text>
</comment>
<dbReference type="Proteomes" id="UP000726737">
    <property type="component" value="Unassembled WGS sequence"/>
</dbReference>
<evidence type="ECO:0000256" key="7">
    <source>
        <dbReference type="ARBA" id="ARBA00023128"/>
    </source>
</evidence>
<evidence type="ECO:0000256" key="2">
    <source>
        <dbReference type="ARBA" id="ARBA00004434"/>
    </source>
</evidence>
<evidence type="ECO:0000256" key="6">
    <source>
        <dbReference type="ARBA" id="ARBA00022989"/>
    </source>
</evidence>
<evidence type="ECO:0000313" key="10">
    <source>
        <dbReference type="EMBL" id="KAG0254911.1"/>
    </source>
</evidence>
<protein>
    <recommendedName>
        <fullName evidence="9">MICOS complex subunit MIC10</fullName>
    </recommendedName>
</protein>
<evidence type="ECO:0000256" key="5">
    <source>
        <dbReference type="ARBA" id="ARBA00022792"/>
    </source>
</evidence>
<keyword evidence="7 9" id="KW-0496">Mitochondrion</keyword>